<keyword evidence="3" id="KW-0862">Zinc</keyword>
<comment type="caution">
    <text evidence="6">The sequence shown here is derived from an EMBL/GenBank/DDBJ whole genome shotgun (WGS) entry which is preliminary data.</text>
</comment>
<dbReference type="Pfam" id="PF01753">
    <property type="entry name" value="zf-MYND"/>
    <property type="match status" value="1"/>
</dbReference>
<evidence type="ECO:0000313" key="7">
    <source>
        <dbReference type="Proteomes" id="UP001447188"/>
    </source>
</evidence>
<dbReference type="EMBL" id="JBBBZM010000388">
    <property type="protein sequence ID" value="KAL0630769.1"/>
    <property type="molecule type" value="Genomic_DNA"/>
</dbReference>
<proteinExistence type="predicted"/>
<keyword evidence="1" id="KW-0479">Metal-binding</keyword>
<dbReference type="SUPFAM" id="SSF144232">
    <property type="entry name" value="HIT/MYND zinc finger-like"/>
    <property type="match status" value="1"/>
</dbReference>
<evidence type="ECO:0000256" key="2">
    <source>
        <dbReference type="ARBA" id="ARBA00022771"/>
    </source>
</evidence>
<organism evidence="6 7">
    <name type="scientific">Discina gigas</name>
    <dbReference type="NCBI Taxonomy" id="1032678"/>
    <lineage>
        <taxon>Eukaryota</taxon>
        <taxon>Fungi</taxon>
        <taxon>Dikarya</taxon>
        <taxon>Ascomycota</taxon>
        <taxon>Pezizomycotina</taxon>
        <taxon>Pezizomycetes</taxon>
        <taxon>Pezizales</taxon>
        <taxon>Discinaceae</taxon>
        <taxon>Discina</taxon>
    </lineage>
</organism>
<dbReference type="PROSITE" id="PS50865">
    <property type="entry name" value="ZF_MYND_2"/>
    <property type="match status" value="1"/>
</dbReference>
<name>A0ABR3G4B6_9PEZI</name>
<gene>
    <name evidence="6" type="ORF">Q9L58_010384</name>
</gene>
<dbReference type="InterPro" id="IPR002893">
    <property type="entry name" value="Znf_MYND"/>
</dbReference>
<evidence type="ECO:0000256" key="3">
    <source>
        <dbReference type="ARBA" id="ARBA00022833"/>
    </source>
</evidence>
<dbReference type="PROSITE" id="PS01360">
    <property type="entry name" value="ZF_MYND_1"/>
    <property type="match status" value="1"/>
</dbReference>
<dbReference type="Proteomes" id="UP001447188">
    <property type="component" value="Unassembled WGS sequence"/>
</dbReference>
<reference evidence="6 7" key="1">
    <citation type="submission" date="2024-02" db="EMBL/GenBank/DDBJ databases">
        <title>Discinaceae phylogenomics.</title>
        <authorList>
            <person name="Dirks A.C."/>
            <person name="James T.Y."/>
        </authorList>
    </citation>
    <scope>NUCLEOTIDE SEQUENCE [LARGE SCALE GENOMIC DNA]</scope>
    <source>
        <strain evidence="6 7">ACD0624</strain>
    </source>
</reference>
<keyword evidence="7" id="KW-1185">Reference proteome</keyword>
<evidence type="ECO:0000313" key="6">
    <source>
        <dbReference type="EMBL" id="KAL0630769.1"/>
    </source>
</evidence>
<accession>A0ABR3G4B6</accession>
<evidence type="ECO:0000256" key="4">
    <source>
        <dbReference type="PROSITE-ProRule" id="PRU00134"/>
    </source>
</evidence>
<keyword evidence="2 4" id="KW-0863">Zinc-finger</keyword>
<protein>
    <recommendedName>
        <fullName evidence="5">MYND-type domain-containing protein</fullName>
    </recommendedName>
</protein>
<feature type="domain" description="MYND-type" evidence="5">
    <location>
        <begin position="9"/>
        <end position="45"/>
    </location>
</feature>
<evidence type="ECO:0000256" key="1">
    <source>
        <dbReference type="ARBA" id="ARBA00022723"/>
    </source>
</evidence>
<dbReference type="Gene3D" id="6.10.140.2220">
    <property type="match status" value="1"/>
</dbReference>
<evidence type="ECO:0000259" key="5">
    <source>
        <dbReference type="PROSITE" id="PS50865"/>
    </source>
</evidence>
<sequence length="366" mass="41008">MQTQTALQCTMCGNPTTHYCNQCHSSRYCSRTCQKADWPVHKLLCPSFPNFQTPPTATSKRGILFPADAKAPQFVWVKCEWAVDEDDNIPYQTFDIDEFLGDSAAHRVWAQRNNTRSRTREDLLTVYVCEAGSTNGSLLNHCVVETAQGRYVNFAWPGPLLAVRSQGLTLGDSEMVDVDMVDFRDAVDLLCSYPDVNINFAKPEQTWEVEGVRVNCTGEIKLYGRQVFESVRVPGGHHVFAQSVLASSRLLGFPVKVVGCSPFKDTAGYDHTNSEAVSLFMNSAPGSECIGSVVVVREERGPLAPQHVEALCRYMRPLLNDYKAGTSTKPQFEMLLTKQAFAEFWREYNLLKQVTDRTWTLIPSPV</sequence>